<comment type="caution">
    <text evidence="4">The sequence shown here is derived from an EMBL/GenBank/DDBJ whole genome shotgun (WGS) entry which is preliminary data.</text>
</comment>
<dbReference type="Pfam" id="PF12706">
    <property type="entry name" value="Lactamase_B_2"/>
    <property type="match status" value="1"/>
</dbReference>
<dbReference type="Gene3D" id="3.60.15.10">
    <property type="entry name" value="Ribonuclease Z/Hydroxyacylglutathione hydrolase-like"/>
    <property type="match status" value="1"/>
</dbReference>
<protein>
    <recommendedName>
        <fullName evidence="2">UPF0173 metal-dependent hydrolase Dthio_PD3760</fullName>
    </recommendedName>
</protein>
<comment type="similarity">
    <text evidence="2">Belongs to the UPF0173 family.</text>
</comment>
<sequence length="231" mass="24436">MSSKLIWHGHANFEIVTSGLNILIDPWFEGNPSAGSASGDVKKADLVLVTHDHADHIGQAVDICQKTGAYLGAIVEVAGKCKSMGVDPGKIVNGIGFNIGGTIDFEGVQVTMTQADHSADQGSCVGFIVTLPGGGPCLYHAGDTGIFATMQLWGELYDIDVAILPIGGVFTMDPRQAALACRLLGCKKTVPMHWGSFPVLEQNTENYKKELQARAPGTELLAMQPGESIDL</sequence>
<dbReference type="GO" id="GO:0016787">
    <property type="term" value="F:hydrolase activity"/>
    <property type="evidence" value="ECO:0007669"/>
    <property type="project" value="UniProtKB-UniRule"/>
</dbReference>
<dbReference type="AlphaFoldDB" id="D6SK94"/>
<name>D6SK94_9BACT</name>
<dbReference type="InterPro" id="IPR022877">
    <property type="entry name" value="UPF0173"/>
</dbReference>
<keyword evidence="5" id="KW-1185">Reference proteome</keyword>
<dbReference type="RefSeq" id="WP_008869416.1">
    <property type="nucleotide sequence ID" value="NZ_ACJN02000001.1"/>
</dbReference>
<dbReference type="InterPro" id="IPR050114">
    <property type="entry name" value="UPF0173_UPF0282_UlaG_hydrolase"/>
</dbReference>
<keyword evidence="1 2" id="KW-0378">Hydrolase</keyword>
<proteinExistence type="inferred from homology"/>
<evidence type="ECO:0000256" key="1">
    <source>
        <dbReference type="ARBA" id="ARBA00022801"/>
    </source>
</evidence>
<evidence type="ECO:0000256" key="2">
    <source>
        <dbReference type="HAMAP-Rule" id="MF_00457"/>
    </source>
</evidence>
<dbReference type="InterPro" id="IPR001279">
    <property type="entry name" value="Metallo-B-lactamas"/>
</dbReference>
<evidence type="ECO:0000313" key="4">
    <source>
        <dbReference type="EMBL" id="EFI36297.1"/>
    </source>
</evidence>
<accession>D6SK94</accession>
<dbReference type="PANTHER" id="PTHR43546">
    <property type="entry name" value="UPF0173 METAL-DEPENDENT HYDROLASE MJ1163-RELATED"/>
    <property type="match status" value="1"/>
</dbReference>
<evidence type="ECO:0000313" key="5">
    <source>
        <dbReference type="Proteomes" id="UP000005496"/>
    </source>
</evidence>
<dbReference type="Proteomes" id="UP000005496">
    <property type="component" value="Unassembled WGS sequence"/>
</dbReference>
<dbReference type="PANTHER" id="PTHR43546:SF3">
    <property type="entry name" value="UPF0173 METAL-DEPENDENT HYDROLASE MJ1163"/>
    <property type="match status" value="1"/>
</dbReference>
<dbReference type="SMART" id="SM00849">
    <property type="entry name" value="Lactamase_B"/>
    <property type="match status" value="1"/>
</dbReference>
<reference evidence="4" key="1">
    <citation type="submission" date="2010-05" db="EMBL/GenBank/DDBJ databases">
        <title>The draft genome of Desulfonatronospira thiodismutans ASO3-1.</title>
        <authorList>
            <consortium name="US DOE Joint Genome Institute (JGI-PGF)"/>
            <person name="Lucas S."/>
            <person name="Copeland A."/>
            <person name="Lapidus A."/>
            <person name="Cheng J.-F."/>
            <person name="Bruce D."/>
            <person name="Goodwin L."/>
            <person name="Pitluck S."/>
            <person name="Chertkov O."/>
            <person name="Brettin T."/>
            <person name="Detter J.C."/>
            <person name="Han C."/>
            <person name="Land M.L."/>
            <person name="Hauser L."/>
            <person name="Kyrpides N."/>
            <person name="Mikhailova N."/>
            <person name="Muyzer G."/>
            <person name="Woyke T."/>
        </authorList>
    </citation>
    <scope>NUCLEOTIDE SEQUENCE [LARGE SCALE GENOMIC DNA]</scope>
    <source>
        <strain evidence="4">ASO3-1</strain>
    </source>
</reference>
<feature type="domain" description="Metallo-beta-lactamase" evidence="3">
    <location>
        <begin position="9"/>
        <end position="193"/>
    </location>
</feature>
<dbReference type="EMBL" id="ACJN02000001">
    <property type="protein sequence ID" value="EFI36297.1"/>
    <property type="molecule type" value="Genomic_DNA"/>
</dbReference>
<evidence type="ECO:0000259" key="3">
    <source>
        <dbReference type="SMART" id="SM00849"/>
    </source>
</evidence>
<dbReference type="OrthoDB" id="9789133at2"/>
<dbReference type="NCBIfam" id="NF001911">
    <property type="entry name" value="PRK00685.1"/>
    <property type="match status" value="1"/>
</dbReference>
<gene>
    <name evidence="4" type="ORF">Dthio_PD3760</name>
</gene>
<dbReference type="InterPro" id="IPR036866">
    <property type="entry name" value="RibonucZ/Hydroxyglut_hydro"/>
</dbReference>
<dbReference type="HAMAP" id="MF_00457">
    <property type="entry name" value="UPF0173"/>
    <property type="match status" value="1"/>
</dbReference>
<dbReference type="eggNOG" id="COG2220">
    <property type="taxonomic scope" value="Bacteria"/>
</dbReference>
<dbReference type="SUPFAM" id="SSF56281">
    <property type="entry name" value="Metallo-hydrolase/oxidoreductase"/>
    <property type="match status" value="1"/>
</dbReference>
<organism evidence="4 5">
    <name type="scientific">Desulfonatronospira thiodismutans ASO3-1</name>
    <dbReference type="NCBI Taxonomy" id="555779"/>
    <lineage>
        <taxon>Bacteria</taxon>
        <taxon>Pseudomonadati</taxon>
        <taxon>Thermodesulfobacteriota</taxon>
        <taxon>Desulfovibrionia</taxon>
        <taxon>Desulfovibrionales</taxon>
        <taxon>Desulfonatronovibrionaceae</taxon>
        <taxon>Desulfonatronospira</taxon>
    </lineage>
</organism>